<reference evidence="1" key="1">
    <citation type="journal article" date="2020" name="Phytopathology">
        <title>Genome sequence of the chestnut blight fungus Cryphonectria parasitica EP155: A fundamental resource for an archetypical invasive plant pathogen.</title>
        <authorList>
            <person name="Crouch J.A."/>
            <person name="Dawe A."/>
            <person name="Aerts A."/>
            <person name="Barry K."/>
            <person name="Churchill A.C.L."/>
            <person name="Grimwood J."/>
            <person name="Hillman B."/>
            <person name="Milgroom M.G."/>
            <person name="Pangilinan J."/>
            <person name="Smith M."/>
            <person name="Salamov A."/>
            <person name="Schmutz J."/>
            <person name="Yadav J."/>
            <person name="Grigoriev I.V."/>
            <person name="Nuss D."/>
        </authorList>
    </citation>
    <scope>NUCLEOTIDE SEQUENCE</scope>
    <source>
        <strain evidence="1">EP155</strain>
    </source>
</reference>
<keyword evidence="2" id="KW-1185">Reference proteome</keyword>
<dbReference type="AlphaFoldDB" id="A0A9P4XW32"/>
<dbReference type="Proteomes" id="UP000803844">
    <property type="component" value="Unassembled WGS sequence"/>
</dbReference>
<organism evidence="1 2">
    <name type="scientific">Cryphonectria parasitica (strain ATCC 38755 / EP155)</name>
    <dbReference type="NCBI Taxonomy" id="660469"/>
    <lineage>
        <taxon>Eukaryota</taxon>
        <taxon>Fungi</taxon>
        <taxon>Dikarya</taxon>
        <taxon>Ascomycota</taxon>
        <taxon>Pezizomycotina</taxon>
        <taxon>Sordariomycetes</taxon>
        <taxon>Sordariomycetidae</taxon>
        <taxon>Diaporthales</taxon>
        <taxon>Cryphonectriaceae</taxon>
        <taxon>Cryphonectria-Endothia species complex</taxon>
        <taxon>Cryphonectria</taxon>
    </lineage>
</organism>
<accession>A0A9P4XW32</accession>
<feature type="non-terminal residue" evidence="1">
    <location>
        <position position="130"/>
    </location>
</feature>
<dbReference type="GeneID" id="63833079"/>
<evidence type="ECO:0008006" key="3">
    <source>
        <dbReference type="Google" id="ProtNLM"/>
    </source>
</evidence>
<proteinExistence type="predicted"/>
<comment type="caution">
    <text evidence="1">The sequence shown here is derived from an EMBL/GenBank/DDBJ whole genome shotgun (WGS) entry which is preliminary data.</text>
</comment>
<evidence type="ECO:0000313" key="2">
    <source>
        <dbReference type="Proteomes" id="UP000803844"/>
    </source>
</evidence>
<sequence>VRLWVVHCGTNNLHKKQGLPDDSINALRVLLTTILQASAPGTSVLLTGLFYRKDIPEELVEQANAKLRALVDEVAQAFPGLLSEAAPRIMFLPAPKGIDPDIHLDDHVHLNLEGYRQWMVTLFPAVMAML</sequence>
<feature type="non-terminal residue" evidence="1">
    <location>
        <position position="1"/>
    </location>
</feature>
<dbReference type="OrthoDB" id="505607at2759"/>
<dbReference type="SUPFAM" id="SSF52266">
    <property type="entry name" value="SGNH hydrolase"/>
    <property type="match status" value="1"/>
</dbReference>
<dbReference type="EMBL" id="MU032351">
    <property type="protein sequence ID" value="KAF3761892.1"/>
    <property type="molecule type" value="Genomic_DNA"/>
</dbReference>
<dbReference type="RefSeq" id="XP_040772871.1">
    <property type="nucleotide sequence ID" value="XM_040915950.1"/>
</dbReference>
<dbReference type="Gene3D" id="3.40.50.1110">
    <property type="entry name" value="SGNH hydrolase"/>
    <property type="match status" value="1"/>
</dbReference>
<name>A0A9P4XW32_CRYP1</name>
<protein>
    <recommendedName>
        <fullName evidence="3">SGNH hydrolase-type esterase domain-containing protein</fullName>
    </recommendedName>
</protein>
<dbReference type="InterPro" id="IPR036514">
    <property type="entry name" value="SGNH_hydro_sf"/>
</dbReference>
<evidence type="ECO:0000313" key="1">
    <source>
        <dbReference type="EMBL" id="KAF3761892.1"/>
    </source>
</evidence>
<gene>
    <name evidence="1" type="ORF">M406DRAFT_233842</name>
</gene>